<name>A0ABS0B6E9_9GAMM</name>
<reference evidence="1 2" key="1">
    <citation type="submission" date="2020-11" db="EMBL/GenBank/DDBJ databases">
        <title>Draft Genome Sequence and Secondary Metabolite Biosynthetic Potential of the Lysobacter niastensis Type strain DSM 18481.</title>
        <authorList>
            <person name="Turrini P."/>
            <person name="Artuso I."/>
            <person name="Tescari M."/>
            <person name="Lugli G.A."/>
            <person name="Frangipani E."/>
            <person name="Ventura M."/>
            <person name="Visca P."/>
        </authorList>
    </citation>
    <scope>NUCLEOTIDE SEQUENCE [LARGE SCALE GENOMIC DNA]</scope>
    <source>
        <strain evidence="1 2">DSM 18481</strain>
    </source>
</reference>
<protein>
    <submittedName>
        <fullName evidence="1">Uncharacterized protein</fullName>
    </submittedName>
</protein>
<comment type="caution">
    <text evidence="1">The sequence shown here is derived from an EMBL/GenBank/DDBJ whole genome shotgun (WGS) entry which is preliminary data.</text>
</comment>
<sequence length="77" mass="8779">MRAGSSPEQIDQRIRMLLRELPRLVGNHPQPDELACVLNARAAEILVDVDAGDYHDTCRRLFEMLAEHGYPDHDALR</sequence>
<evidence type="ECO:0000313" key="2">
    <source>
        <dbReference type="Proteomes" id="UP001429984"/>
    </source>
</evidence>
<proteinExistence type="predicted"/>
<dbReference type="Proteomes" id="UP001429984">
    <property type="component" value="Unassembled WGS sequence"/>
</dbReference>
<evidence type="ECO:0000313" key="1">
    <source>
        <dbReference type="EMBL" id="MBF6024595.1"/>
    </source>
</evidence>
<dbReference type="RefSeq" id="WP_194931207.1">
    <property type="nucleotide sequence ID" value="NZ_JADLZT010000006.1"/>
</dbReference>
<dbReference type="EMBL" id="JADLZT010000006">
    <property type="protein sequence ID" value="MBF6024595.1"/>
    <property type="molecule type" value="Genomic_DNA"/>
</dbReference>
<gene>
    <name evidence="1" type="ORF">IU514_11195</name>
</gene>
<keyword evidence="2" id="KW-1185">Reference proteome</keyword>
<accession>A0ABS0B6E9</accession>
<organism evidence="1 2">
    <name type="scientific">Lysobacter niastensis</name>
    <dbReference type="NCBI Taxonomy" id="380629"/>
    <lineage>
        <taxon>Bacteria</taxon>
        <taxon>Pseudomonadati</taxon>
        <taxon>Pseudomonadota</taxon>
        <taxon>Gammaproteobacteria</taxon>
        <taxon>Lysobacterales</taxon>
        <taxon>Lysobacteraceae</taxon>
        <taxon>Lysobacter</taxon>
    </lineage>
</organism>